<dbReference type="RefSeq" id="WP_085483185.1">
    <property type="nucleotide sequence ID" value="NZ_FXAY01000001.1"/>
</dbReference>
<dbReference type="PANTHER" id="PTHR40032">
    <property type="entry name" value="EXPORTED PROTEIN-RELATED"/>
    <property type="match status" value="1"/>
</dbReference>
<evidence type="ECO:0000259" key="1">
    <source>
        <dbReference type="SMART" id="SM00429"/>
    </source>
</evidence>
<dbReference type="EMBL" id="FXAY01000001">
    <property type="protein sequence ID" value="SMG18152.1"/>
    <property type="molecule type" value="Genomic_DNA"/>
</dbReference>
<dbReference type="Proteomes" id="UP000193244">
    <property type="component" value="Unassembled WGS sequence"/>
</dbReference>
<name>A0A1X7IT96_9MICO</name>
<sequence>MRSSLRSVRPKNSLEEIITRRTRTTRSVLASLFVAAFALTGCTAVDKAHTEGSGQGGKTDATRIDTMSPASGSLLGGETITLTGEGLDHVSSVIFGGAAATSITAVADNQLQVVAPAAVDYAAGAVSVTVSSDEGEVIASAADYDYQVVTGVDAQMQYAFAHWQDYNSEVWGVFPDNDCGNFVNQTLIARGWQQTDEWYSDWNTTGDFSDSWARGPAMDAWFASQTDRATRLSLDQRAQVKVGDVVMFDWDPENENGVDHTMLVSKVDAATGAISMVGHTIDAQYRDLDQAITIENPGATAWFYSIA</sequence>
<dbReference type="AlphaFoldDB" id="A0A1X7IT96"/>
<dbReference type="SUPFAM" id="SSF81296">
    <property type="entry name" value="E set domains"/>
    <property type="match status" value="1"/>
</dbReference>
<keyword evidence="3" id="KW-1185">Reference proteome</keyword>
<protein>
    <submittedName>
        <fullName evidence="2">IPT/TIG domain-containing protein</fullName>
    </submittedName>
</protein>
<proteinExistence type="predicted"/>
<feature type="domain" description="IPT/TIG" evidence="1">
    <location>
        <begin position="61"/>
        <end position="147"/>
    </location>
</feature>
<dbReference type="STRING" id="150121.SAMN06296010_0844"/>
<organism evidence="2 3">
    <name type="scientific">Agreia pratensis</name>
    <dbReference type="NCBI Taxonomy" id="150121"/>
    <lineage>
        <taxon>Bacteria</taxon>
        <taxon>Bacillati</taxon>
        <taxon>Actinomycetota</taxon>
        <taxon>Actinomycetes</taxon>
        <taxon>Micrococcales</taxon>
        <taxon>Microbacteriaceae</taxon>
        <taxon>Agreia</taxon>
    </lineage>
</organism>
<accession>A0A1X7IT96</accession>
<reference evidence="3" key="1">
    <citation type="submission" date="2017-04" db="EMBL/GenBank/DDBJ databases">
        <authorList>
            <person name="Varghese N."/>
            <person name="Submissions S."/>
        </authorList>
    </citation>
    <scope>NUCLEOTIDE SEQUENCE [LARGE SCALE GENOMIC DNA]</scope>
    <source>
        <strain evidence="3">VKM Ac-2510</strain>
    </source>
</reference>
<dbReference type="SMART" id="SM00429">
    <property type="entry name" value="IPT"/>
    <property type="match status" value="1"/>
</dbReference>
<dbReference type="InterPro" id="IPR013783">
    <property type="entry name" value="Ig-like_fold"/>
</dbReference>
<dbReference type="Pfam" id="PF01833">
    <property type="entry name" value="TIG"/>
    <property type="match status" value="1"/>
</dbReference>
<dbReference type="InterPro" id="IPR002909">
    <property type="entry name" value="IPT_dom"/>
</dbReference>
<dbReference type="Gene3D" id="2.60.40.10">
    <property type="entry name" value="Immunoglobulins"/>
    <property type="match status" value="1"/>
</dbReference>
<dbReference type="GO" id="GO:0005975">
    <property type="term" value="P:carbohydrate metabolic process"/>
    <property type="evidence" value="ECO:0007669"/>
    <property type="project" value="UniProtKB-ARBA"/>
</dbReference>
<evidence type="ECO:0000313" key="3">
    <source>
        <dbReference type="Proteomes" id="UP000193244"/>
    </source>
</evidence>
<dbReference type="PANTHER" id="PTHR40032:SF1">
    <property type="entry name" value="EXPORTED PROTEIN"/>
    <property type="match status" value="1"/>
</dbReference>
<dbReference type="OrthoDB" id="4981342at2"/>
<gene>
    <name evidence="2" type="ORF">SAMN06296010_0844</name>
</gene>
<dbReference type="InterPro" id="IPR014756">
    <property type="entry name" value="Ig_E-set"/>
</dbReference>
<evidence type="ECO:0000313" key="2">
    <source>
        <dbReference type="EMBL" id="SMG18152.1"/>
    </source>
</evidence>
<dbReference type="Pfam" id="PF12671">
    <property type="entry name" value="Amidase_6"/>
    <property type="match status" value="1"/>
</dbReference>
<dbReference type="InterPro" id="IPR024301">
    <property type="entry name" value="Amidase_6"/>
</dbReference>
<dbReference type="CDD" id="cd00102">
    <property type="entry name" value="IPT"/>
    <property type="match status" value="1"/>
</dbReference>